<dbReference type="EMBL" id="RBXO01000003">
    <property type="protein sequence ID" value="RKT49268.1"/>
    <property type="molecule type" value="Genomic_DNA"/>
</dbReference>
<proteinExistence type="predicted"/>
<accession>A0A495VN86</accession>
<evidence type="ECO:0000313" key="2">
    <source>
        <dbReference type="EMBL" id="RKT49268.1"/>
    </source>
</evidence>
<name>A0A495VN86_9PSEU</name>
<reference evidence="2 3" key="1">
    <citation type="submission" date="2018-10" db="EMBL/GenBank/DDBJ databases">
        <title>Sequencing the genomes of 1000 actinobacteria strains.</title>
        <authorList>
            <person name="Klenk H.-P."/>
        </authorList>
    </citation>
    <scope>NUCLEOTIDE SEQUENCE [LARGE SCALE GENOMIC DNA]</scope>
    <source>
        <strain evidence="2 3">DSM 43800</strain>
    </source>
</reference>
<comment type="caution">
    <text evidence="2">The sequence shown here is derived from an EMBL/GenBank/DDBJ whole genome shotgun (WGS) entry which is preliminary data.</text>
</comment>
<dbReference type="AlphaFoldDB" id="A0A495VN86"/>
<feature type="compositionally biased region" description="Low complexity" evidence="1">
    <location>
        <begin position="234"/>
        <end position="243"/>
    </location>
</feature>
<keyword evidence="3" id="KW-1185">Reference proteome</keyword>
<feature type="region of interest" description="Disordered" evidence="1">
    <location>
        <begin position="234"/>
        <end position="257"/>
    </location>
</feature>
<protein>
    <submittedName>
        <fullName evidence="2">ReqiPepy6 Gp37-like protein</fullName>
    </submittedName>
</protein>
<gene>
    <name evidence="2" type="ORF">C8E97_6762</name>
</gene>
<organism evidence="2 3">
    <name type="scientific">Saccharothrix australiensis</name>
    <dbReference type="NCBI Taxonomy" id="2072"/>
    <lineage>
        <taxon>Bacteria</taxon>
        <taxon>Bacillati</taxon>
        <taxon>Actinomycetota</taxon>
        <taxon>Actinomycetes</taxon>
        <taxon>Pseudonocardiales</taxon>
        <taxon>Pseudonocardiaceae</taxon>
        <taxon>Saccharothrix</taxon>
    </lineage>
</organism>
<dbReference type="Proteomes" id="UP000282084">
    <property type="component" value="Unassembled WGS sequence"/>
</dbReference>
<evidence type="ECO:0000256" key="1">
    <source>
        <dbReference type="SAM" id="MobiDB-lite"/>
    </source>
</evidence>
<sequence length="304" mass="33609">MSDEWKVYVRTPALRREAEVDDYAQLTPTRATATYGTWADGDRRPLTQTPGCWCGPAGGSRSSATVPRCSPDRCAGRNDRSTRPGTRYASPGGTTWSGCATAWCTPSPPRPPAVLDQRLRRAHRPLLGRAALLRQPQRRQRRVVAPRVPGLQIAADPVAGTTVTGRGRWQQLLPFLQDLAIAGGDIGFRVRQDGAALVFEVFRPRDLSSRIKLSTELGTLARYEYRFPSRPRTSSSWAAAERAPPAPSARPGRRVHRRRLAAHRAMGGPARHLRHRCARQEIRAQVLSEAGEVSWASPRSTWST</sequence>
<evidence type="ECO:0000313" key="3">
    <source>
        <dbReference type="Proteomes" id="UP000282084"/>
    </source>
</evidence>